<comment type="caution">
    <text evidence="2">The sequence shown here is derived from an EMBL/GenBank/DDBJ whole genome shotgun (WGS) entry which is preliminary data.</text>
</comment>
<dbReference type="Proteomes" id="UP000233325">
    <property type="component" value="Unassembled WGS sequence"/>
</dbReference>
<dbReference type="AlphaFoldDB" id="A0A2N2E2Y1"/>
<name>A0A2N2E2Y1_9BACT</name>
<protein>
    <recommendedName>
        <fullName evidence="1">TraC-like domain-containing protein</fullName>
    </recommendedName>
</protein>
<gene>
    <name evidence="2" type="ORF">CVU83_00770</name>
</gene>
<dbReference type="InterPro" id="IPR058596">
    <property type="entry name" value="TraC-like_dom"/>
</dbReference>
<feature type="domain" description="TraC-like" evidence="1">
    <location>
        <begin position="27"/>
        <end position="207"/>
    </location>
</feature>
<organism evidence="2 3">
    <name type="scientific">Candidatus Falkowbacteria bacterium HGW-Falkowbacteria-2</name>
    <dbReference type="NCBI Taxonomy" id="2013769"/>
    <lineage>
        <taxon>Bacteria</taxon>
        <taxon>Candidatus Falkowiibacteriota</taxon>
    </lineage>
</organism>
<dbReference type="EMBL" id="PHAH01000006">
    <property type="protein sequence ID" value="PKM89058.1"/>
    <property type="molecule type" value="Genomic_DNA"/>
</dbReference>
<evidence type="ECO:0000313" key="2">
    <source>
        <dbReference type="EMBL" id="PKM89058.1"/>
    </source>
</evidence>
<proteinExistence type="predicted"/>
<evidence type="ECO:0000313" key="3">
    <source>
        <dbReference type="Proteomes" id="UP000233325"/>
    </source>
</evidence>
<evidence type="ECO:0000259" key="1">
    <source>
        <dbReference type="Pfam" id="PF26593"/>
    </source>
</evidence>
<reference evidence="2 3" key="1">
    <citation type="journal article" date="2017" name="ISME J.">
        <title>Potential for microbial H2 and metal transformations associated with novel bacteria and archaea in deep terrestrial subsurface sediments.</title>
        <authorList>
            <person name="Hernsdorf A.W."/>
            <person name="Amano Y."/>
            <person name="Miyakawa K."/>
            <person name="Ise K."/>
            <person name="Suzuki Y."/>
            <person name="Anantharaman K."/>
            <person name="Probst A."/>
            <person name="Burstein D."/>
            <person name="Thomas B.C."/>
            <person name="Banfield J.F."/>
        </authorList>
    </citation>
    <scope>NUCLEOTIDE SEQUENCE [LARGE SCALE GENOMIC DNA]</scope>
    <source>
        <strain evidence="2">HGW-Falkowbacteria-2</strain>
    </source>
</reference>
<sequence>MSEINSLARNKVNVSTQQYLDIAEIKDDVVIMKDGTLRAVLLVSSINFALKSEDEQNAVINSYVMFLNNLNFMLEIVIQSRELDIDNYLMYLKEKEKQQLNKLLKMQTSEYIDYIKELTSIGKIMNKRFYVVVPYNPLSDKHKSFFKLLGEAVRPATSITLKEKSFNRYKEMLNRRLESVIGGLESMGVSIARLDTQSLIELYYKTYNPETSKNQGLADLEKMRVESN</sequence>
<dbReference type="Pfam" id="PF26593">
    <property type="entry name" value="TraC-like"/>
    <property type="match status" value="1"/>
</dbReference>
<accession>A0A2N2E2Y1</accession>